<gene>
    <name evidence="1" type="ORF">OXX778_LOCUS7067</name>
</gene>
<comment type="caution">
    <text evidence="1">The sequence shown here is derived from an EMBL/GenBank/DDBJ whole genome shotgun (WGS) entry which is preliminary data.</text>
</comment>
<name>A0A813THZ9_9BILA</name>
<accession>A0A813THZ9</accession>
<dbReference type="EMBL" id="CAJNOC010000878">
    <property type="protein sequence ID" value="CAF0812910.1"/>
    <property type="molecule type" value="Genomic_DNA"/>
</dbReference>
<proteinExistence type="predicted"/>
<protein>
    <submittedName>
        <fullName evidence="1">Uncharacterized protein</fullName>
    </submittedName>
</protein>
<keyword evidence="2" id="KW-1185">Reference proteome</keyword>
<organism evidence="1 2">
    <name type="scientific">Brachionus calyciflorus</name>
    <dbReference type="NCBI Taxonomy" id="104777"/>
    <lineage>
        <taxon>Eukaryota</taxon>
        <taxon>Metazoa</taxon>
        <taxon>Spiralia</taxon>
        <taxon>Gnathifera</taxon>
        <taxon>Rotifera</taxon>
        <taxon>Eurotatoria</taxon>
        <taxon>Monogononta</taxon>
        <taxon>Pseudotrocha</taxon>
        <taxon>Ploima</taxon>
        <taxon>Brachionidae</taxon>
        <taxon>Brachionus</taxon>
    </lineage>
</organism>
<dbReference type="AlphaFoldDB" id="A0A813THZ9"/>
<evidence type="ECO:0000313" key="1">
    <source>
        <dbReference type="EMBL" id="CAF0812910.1"/>
    </source>
</evidence>
<sequence length="236" mass="28038">MNKLRSEILDYHSNLINEIDIKSEKAIYYFKREEFENQINSDRYKIITKIKEVEKIKLNELNNSDSIYNGMFCFFIPRTYLSFLDLISESEEDNEQENDEKDDAKNEFFKRILDEETNDKFEFNQQIGRLVINNFNLNKNLVKNLIVKSTLDVCDNFEESIKFKIISQLIEAKNNELIIDLTQIENNQIKKLNLSNDFLNLDEKSLNVIEAILNIKSLNKLTFRNRLIDQIRCPKS</sequence>
<evidence type="ECO:0000313" key="2">
    <source>
        <dbReference type="Proteomes" id="UP000663879"/>
    </source>
</evidence>
<reference evidence="1" key="1">
    <citation type="submission" date="2021-02" db="EMBL/GenBank/DDBJ databases">
        <authorList>
            <person name="Nowell W R."/>
        </authorList>
    </citation>
    <scope>NUCLEOTIDE SEQUENCE</scope>
    <source>
        <strain evidence="1">Ploen Becks lab</strain>
    </source>
</reference>
<dbReference type="Proteomes" id="UP000663879">
    <property type="component" value="Unassembled WGS sequence"/>
</dbReference>